<evidence type="ECO:0000256" key="12">
    <source>
        <dbReference type="ARBA" id="ARBA00044912"/>
    </source>
</evidence>
<evidence type="ECO:0000256" key="13">
    <source>
        <dbReference type="ARBA" id="ARBA00044919"/>
    </source>
</evidence>
<evidence type="ECO:0000256" key="18">
    <source>
        <dbReference type="ARBA" id="ARBA00046376"/>
    </source>
</evidence>
<comment type="caution">
    <text evidence="21">The sequence shown here is derived from an EMBL/GenBank/DDBJ whole genome shotgun (WGS) entry which is preliminary data.</text>
</comment>
<dbReference type="Proteomes" id="UP000245609">
    <property type="component" value="Unassembled WGS sequence"/>
</dbReference>
<comment type="catalytic activity">
    <reaction evidence="12">
        <text>L-histidyl-L-alpha-amino acid(out) = L-histidyl-L-alpha-amino acid(in)</text>
        <dbReference type="Rhea" id="RHEA:79379"/>
        <dbReference type="ChEBI" id="CHEBI:229964"/>
    </reaction>
</comment>
<dbReference type="GO" id="GO:0022857">
    <property type="term" value="F:transmembrane transporter activity"/>
    <property type="evidence" value="ECO:0007669"/>
    <property type="project" value="InterPro"/>
</dbReference>
<dbReference type="InterPro" id="IPR052187">
    <property type="entry name" value="MFSD1"/>
</dbReference>
<accession>A0A2T9ZF16</accession>
<comment type="catalytic activity">
    <reaction evidence="13">
        <text>L-alanyl-L-lysine(out) = L-alanyl-L-lysine(in)</text>
        <dbReference type="Rhea" id="RHEA:79415"/>
        <dbReference type="ChEBI" id="CHEBI:192470"/>
    </reaction>
</comment>
<sequence length="460" mass="51242">MSKPNLHGRTSGESQQTPSEEERYSHLLPNNSDFAPSLTPLIPRFISPKSSISQSTSPNSPLLTAQEEAEAFCRDNIPLDVTTPVPELHSTTQLWKYKLFALVFTLLISGSGTIVIIQETILAHWFKGSSLSLAIALQISTSRLSSFLSMGTAVPIAEWVGFYGAAFFISAVVCVLSFIANILYCYGIKKIQSDLEEDIIKRLLNKNNFNRRWILLFPVLYWLLLLDAFILSSGWTSFLHINSEFIKLKFRLDDAAAAWNASISQLVPVILVPFLGIYIDRSGRRSTLLITSSFLFLACIVILGYTGVSPIISMLLFSISLAIGPVCLITAITLVLPSKILGTGLGLYKSSQNVGSTIVDIWVGKLQDTGERIEPSVSDYDKVLIFYIFWNTLALITSKLIYTVEKRYYHSVLSVDQHSRKNTIQILEDTQVIPTISSETDIQRLKFSLTKNFSSTFPTL</sequence>
<keyword evidence="22" id="KW-1185">Reference proteome</keyword>
<comment type="subcellular location">
    <subcellularLocation>
        <location evidence="1">Membrane</location>
        <topology evidence="1">Multi-pass membrane protein</topology>
    </subcellularLocation>
</comment>
<dbReference type="PANTHER" id="PTHR23512">
    <property type="entry name" value="MAJOR FACILITATOR SUPERFAMILY DOMAIN-CONTAINING PROTEIN 1"/>
    <property type="match status" value="1"/>
</dbReference>
<gene>
    <name evidence="21" type="ORF">BB560_002341</name>
</gene>
<evidence type="ECO:0000256" key="3">
    <source>
        <dbReference type="ARBA" id="ARBA00044878"/>
    </source>
</evidence>
<evidence type="ECO:0000256" key="19">
    <source>
        <dbReference type="SAM" id="MobiDB-lite"/>
    </source>
</evidence>
<reference evidence="21 22" key="1">
    <citation type="journal article" date="2018" name="MBio">
        <title>Comparative Genomics Reveals the Core Gene Toolbox for the Fungus-Insect Symbiosis.</title>
        <authorList>
            <person name="Wang Y."/>
            <person name="Stata M."/>
            <person name="Wang W."/>
            <person name="Stajich J.E."/>
            <person name="White M.M."/>
            <person name="Moncalvo J.M."/>
        </authorList>
    </citation>
    <scope>NUCLEOTIDE SEQUENCE [LARGE SCALE GENOMIC DNA]</scope>
    <source>
        <strain evidence="21 22">SC-DP-2</strain>
    </source>
</reference>
<evidence type="ECO:0000256" key="20">
    <source>
        <dbReference type="SAM" id="Phobius"/>
    </source>
</evidence>
<dbReference type="EMBL" id="MBFS01000264">
    <property type="protein sequence ID" value="PVV03192.1"/>
    <property type="molecule type" value="Genomic_DNA"/>
</dbReference>
<feature type="transmembrane region" description="Helical" evidence="20">
    <location>
        <begin position="311"/>
        <end position="336"/>
    </location>
</feature>
<comment type="catalytic activity">
    <reaction evidence="4">
        <text>L-alpha-aminoacyl-L-arginine(out) = L-alpha-aminoacyl-L-arginine(in)</text>
        <dbReference type="Rhea" id="RHEA:79367"/>
        <dbReference type="ChEBI" id="CHEBI:229968"/>
    </reaction>
</comment>
<comment type="catalytic activity">
    <reaction evidence="11">
        <text>L-arginyl-glycine(out) = L-arginyl-glycine(in)</text>
        <dbReference type="Rhea" id="RHEA:79391"/>
        <dbReference type="ChEBI" id="CHEBI:229955"/>
    </reaction>
</comment>
<evidence type="ECO:0000256" key="6">
    <source>
        <dbReference type="ARBA" id="ARBA00044891"/>
    </source>
</evidence>
<dbReference type="InterPro" id="IPR011701">
    <property type="entry name" value="MFS"/>
</dbReference>
<comment type="catalytic activity">
    <reaction evidence="6">
        <text>L-lysyl-L-alpha-amino acid(out) = L-lysyl-L-alpha-amino acid(in)</text>
        <dbReference type="Rhea" id="RHEA:79387"/>
        <dbReference type="ChEBI" id="CHEBI:229965"/>
    </reaction>
</comment>
<organism evidence="21 22">
    <name type="scientific">Smittium megazygosporum</name>
    <dbReference type="NCBI Taxonomy" id="133381"/>
    <lineage>
        <taxon>Eukaryota</taxon>
        <taxon>Fungi</taxon>
        <taxon>Fungi incertae sedis</taxon>
        <taxon>Zoopagomycota</taxon>
        <taxon>Kickxellomycotina</taxon>
        <taxon>Harpellomycetes</taxon>
        <taxon>Harpellales</taxon>
        <taxon>Legeriomycetaceae</taxon>
        <taxon>Smittium</taxon>
    </lineage>
</organism>
<feature type="transmembrane region" description="Helical" evidence="20">
    <location>
        <begin position="256"/>
        <end position="279"/>
    </location>
</feature>
<comment type="subunit">
    <text evidence="18">Homodimer. Interacts with lysosomal protein GLMP (via lumenal domain); the interaction starts while both proteins are still in the endoplasmic reticulum and is required for stabilization of MFSD1 in lysosomes but has no direct effect on its targeting to lysosomes or transporter activity.</text>
</comment>
<evidence type="ECO:0000256" key="11">
    <source>
        <dbReference type="ARBA" id="ARBA00044903"/>
    </source>
</evidence>
<dbReference type="OrthoDB" id="424834at2759"/>
<proteinExistence type="predicted"/>
<evidence type="ECO:0000256" key="9">
    <source>
        <dbReference type="ARBA" id="ARBA00044899"/>
    </source>
</evidence>
<dbReference type="Pfam" id="PF07690">
    <property type="entry name" value="MFS_1"/>
    <property type="match status" value="1"/>
</dbReference>
<comment type="catalytic activity">
    <reaction evidence="7">
        <text>L-alpha-aminoacyl-L-lysine(out) = L-alpha-aminoacyl-L-lysine(in)</text>
        <dbReference type="Rhea" id="RHEA:79383"/>
        <dbReference type="ChEBI" id="CHEBI:229966"/>
    </reaction>
</comment>
<dbReference type="AlphaFoldDB" id="A0A2T9ZF16"/>
<comment type="catalytic activity">
    <reaction evidence="10">
        <text>L-lysyl-L-lysine(out) = L-lysyl-L-lysine(in)</text>
        <dbReference type="Rhea" id="RHEA:79403"/>
        <dbReference type="ChEBI" id="CHEBI:229956"/>
    </reaction>
</comment>
<dbReference type="Gene3D" id="1.20.1250.20">
    <property type="entry name" value="MFS general substrate transporter like domains"/>
    <property type="match status" value="1"/>
</dbReference>
<evidence type="ECO:0000256" key="16">
    <source>
        <dbReference type="ARBA" id="ARBA00045018"/>
    </source>
</evidence>
<evidence type="ECO:0000256" key="14">
    <source>
        <dbReference type="ARBA" id="ARBA00044924"/>
    </source>
</evidence>
<evidence type="ECO:0000256" key="17">
    <source>
        <dbReference type="ARBA" id="ARBA00045709"/>
    </source>
</evidence>
<evidence type="ECO:0000256" key="4">
    <source>
        <dbReference type="ARBA" id="ARBA00044881"/>
    </source>
</evidence>
<feature type="region of interest" description="Disordered" evidence="19">
    <location>
        <begin position="1"/>
        <end position="32"/>
    </location>
</feature>
<evidence type="ECO:0000313" key="21">
    <source>
        <dbReference type="EMBL" id="PVV03192.1"/>
    </source>
</evidence>
<evidence type="ECO:0000256" key="7">
    <source>
        <dbReference type="ARBA" id="ARBA00044893"/>
    </source>
</evidence>
<comment type="catalytic activity">
    <reaction evidence="14">
        <text>L-lysyl-glycine(out) = L-lysyl-glycine(in)</text>
        <dbReference type="Rhea" id="RHEA:79407"/>
        <dbReference type="ChEBI" id="CHEBI:191202"/>
    </reaction>
</comment>
<evidence type="ECO:0000313" key="22">
    <source>
        <dbReference type="Proteomes" id="UP000245609"/>
    </source>
</evidence>
<keyword evidence="20" id="KW-0812">Transmembrane</keyword>
<evidence type="ECO:0000256" key="8">
    <source>
        <dbReference type="ARBA" id="ARBA00044898"/>
    </source>
</evidence>
<feature type="transmembrane region" description="Helical" evidence="20">
    <location>
        <begin position="286"/>
        <end position="305"/>
    </location>
</feature>
<protein>
    <recommendedName>
        <fullName evidence="15">Lysosomal dipeptide transporter MFSD1</fullName>
    </recommendedName>
    <alternativeName>
        <fullName evidence="16">Major facilitator superfamily domain-containing protein 1</fullName>
    </alternativeName>
</protein>
<evidence type="ECO:0000256" key="10">
    <source>
        <dbReference type="ARBA" id="ARBA00044900"/>
    </source>
</evidence>
<comment type="catalytic activity">
    <reaction evidence="5">
        <text>L-alpha-aminoacyl-L-histidine(out) = L-alpha-aminoacyl-L-histidine(in)</text>
        <dbReference type="Rhea" id="RHEA:79375"/>
        <dbReference type="ChEBI" id="CHEBI:229967"/>
    </reaction>
</comment>
<keyword evidence="20" id="KW-0472">Membrane</keyword>
<comment type="catalytic activity">
    <reaction evidence="3">
        <text>L-histidyl-glycine(out) = L-histidyl-glycine(in)</text>
        <dbReference type="Rhea" id="RHEA:79395"/>
        <dbReference type="ChEBI" id="CHEBI:229957"/>
    </reaction>
</comment>
<evidence type="ECO:0000256" key="5">
    <source>
        <dbReference type="ARBA" id="ARBA00044884"/>
    </source>
</evidence>
<name>A0A2T9ZF16_9FUNG</name>
<evidence type="ECO:0000256" key="1">
    <source>
        <dbReference type="ARBA" id="ARBA00004141"/>
    </source>
</evidence>
<comment type="catalytic activity">
    <reaction evidence="2">
        <text>L-lysyl-L-alanine(out) = L-lysyl-L-alanine(in)</text>
        <dbReference type="Rhea" id="RHEA:79399"/>
        <dbReference type="ChEBI" id="CHEBI:229954"/>
    </reaction>
</comment>
<comment type="catalytic activity">
    <reaction evidence="9">
        <text>L-arginyl-L-alpha-amino acid(out) = L-arginyl-L-alpha-amino acid(in)</text>
        <dbReference type="Rhea" id="RHEA:79371"/>
        <dbReference type="ChEBI" id="CHEBI:84315"/>
    </reaction>
</comment>
<dbReference type="SUPFAM" id="SSF103473">
    <property type="entry name" value="MFS general substrate transporter"/>
    <property type="match status" value="1"/>
</dbReference>
<feature type="transmembrane region" description="Helical" evidence="20">
    <location>
        <begin position="213"/>
        <end position="236"/>
    </location>
</feature>
<evidence type="ECO:0000256" key="15">
    <source>
        <dbReference type="ARBA" id="ARBA00044985"/>
    </source>
</evidence>
<comment type="function">
    <text evidence="17">Lysosomal dipeptide uniporter that selectively exports lysine, arginine or histidine-containing dipeptides with a net positive charge from the lysosome lumen into the cytosol. Could play a role in a specific type of protein O-glycosylation indirectly regulating macrophages migration and tissue invasion. Also essential for liver homeostasis.</text>
</comment>
<keyword evidence="20" id="KW-1133">Transmembrane helix</keyword>
<dbReference type="InterPro" id="IPR036259">
    <property type="entry name" value="MFS_trans_sf"/>
</dbReference>
<dbReference type="STRING" id="133381.A0A2T9ZF16"/>
<feature type="transmembrane region" description="Helical" evidence="20">
    <location>
        <begin position="99"/>
        <end position="117"/>
    </location>
</feature>
<dbReference type="GO" id="GO:0016020">
    <property type="term" value="C:membrane"/>
    <property type="evidence" value="ECO:0007669"/>
    <property type="project" value="UniProtKB-SubCell"/>
</dbReference>
<feature type="transmembrane region" description="Helical" evidence="20">
    <location>
        <begin position="160"/>
        <end position="184"/>
    </location>
</feature>
<dbReference type="PANTHER" id="PTHR23512:SF12">
    <property type="entry name" value="TRANSPORTER, PUTATIVE (AFU_ORTHOLOGUE AFUA_4G00260)-RELATED"/>
    <property type="match status" value="1"/>
</dbReference>
<evidence type="ECO:0000256" key="2">
    <source>
        <dbReference type="ARBA" id="ARBA00044876"/>
    </source>
</evidence>
<comment type="catalytic activity">
    <reaction evidence="8">
        <text>L-aspartyl-L-lysine(out) = L-aspartyl-L-lysine(in)</text>
        <dbReference type="Rhea" id="RHEA:79411"/>
        <dbReference type="ChEBI" id="CHEBI:229953"/>
    </reaction>
</comment>